<dbReference type="RefSeq" id="WP_166323025.1">
    <property type="nucleotide sequence ID" value="NZ_CP049934.1"/>
</dbReference>
<accession>A0A6G8FIP7</accession>
<reference evidence="1 2" key="1">
    <citation type="submission" date="2020-03" db="EMBL/GenBank/DDBJ databases">
        <title>Leucobacter sp. nov., isolated from beetles.</title>
        <authorList>
            <person name="Hyun D.-W."/>
            <person name="Bae J.-W."/>
        </authorList>
    </citation>
    <scope>NUCLEOTIDE SEQUENCE [LARGE SCALE GENOMIC DNA]</scope>
    <source>
        <strain evidence="1 2">HDW9B</strain>
    </source>
</reference>
<keyword evidence="2" id="KW-1185">Reference proteome</keyword>
<proteinExistence type="predicted"/>
<evidence type="ECO:0000313" key="2">
    <source>
        <dbReference type="Proteomes" id="UP000501387"/>
    </source>
</evidence>
<dbReference type="KEGG" id="lins:G7067_06965"/>
<dbReference type="Proteomes" id="UP000501387">
    <property type="component" value="Chromosome"/>
</dbReference>
<evidence type="ECO:0000313" key="1">
    <source>
        <dbReference type="EMBL" id="QIM16221.1"/>
    </source>
</evidence>
<dbReference type="AlphaFoldDB" id="A0A6G8FIP7"/>
<protein>
    <submittedName>
        <fullName evidence="1">Uncharacterized protein</fullName>
    </submittedName>
</protein>
<name>A0A6G8FIP7_9MICO</name>
<sequence>MTSALEALAGSENITGEGADAMRAYIREVHAPIVRALLSALQTFQTAVGMYWLGYGQVDGDGGFWLVRDEFTTHQTQLAKGIETLSGFATQLRAISTTVSGFETVGATAAGKADAAVAEFEAMVGCVKGQSETWDAYEATDPGFAQVEELLAKLNSIAKDVGNLAVGKGRQYVSGGFDASFVGLQDLLTPMDEYCKTNQELSTASWEGMFAQYREDKAARKPWWGKQWDSVFGTKDQMFAILVPFALGSKSRKVAFDAENSFTQEIRQFGSTEEFRERVRAQLRTGGSLSDLKPGGYDAGDPGFDNPLFLRDALTIAGPGGPAMPWVPGANRVVVTLGSYDLTAETVVQTGPNSAVVRFTATNDSTVGSMLRFWGDEVYEKLNNMIGTSGPFSKYTETFTWEETVTW</sequence>
<gene>
    <name evidence="1" type="ORF">G7067_06965</name>
</gene>
<dbReference type="EMBL" id="CP049934">
    <property type="protein sequence ID" value="QIM16221.1"/>
    <property type="molecule type" value="Genomic_DNA"/>
</dbReference>
<organism evidence="1 2">
    <name type="scientific">Leucobacter insecticola</name>
    <dbReference type="NCBI Taxonomy" id="2714934"/>
    <lineage>
        <taxon>Bacteria</taxon>
        <taxon>Bacillati</taxon>
        <taxon>Actinomycetota</taxon>
        <taxon>Actinomycetes</taxon>
        <taxon>Micrococcales</taxon>
        <taxon>Microbacteriaceae</taxon>
        <taxon>Leucobacter</taxon>
    </lineage>
</organism>